<keyword evidence="3" id="KW-0808">Transferase</keyword>
<dbReference type="GO" id="GO:0000428">
    <property type="term" value="C:DNA-directed RNA polymerase complex"/>
    <property type="evidence" value="ECO:0007669"/>
    <property type="project" value="UniProtKB-KW"/>
</dbReference>
<keyword evidence="5" id="KW-0804">Transcription</keyword>
<dbReference type="AlphaFoldDB" id="A0A6C0KH05"/>
<feature type="domain" description="RNA polymerase Rpb2" evidence="6">
    <location>
        <begin position="1"/>
        <end position="78"/>
    </location>
</feature>
<dbReference type="Pfam" id="PF04560">
    <property type="entry name" value="RNA_pol_Rpb2_7"/>
    <property type="match status" value="1"/>
</dbReference>
<organism evidence="7">
    <name type="scientific">viral metagenome</name>
    <dbReference type="NCBI Taxonomy" id="1070528"/>
    <lineage>
        <taxon>unclassified sequences</taxon>
        <taxon>metagenomes</taxon>
        <taxon>organismal metagenomes</taxon>
    </lineage>
</organism>
<evidence type="ECO:0000256" key="4">
    <source>
        <dbReference type="ARBA" id="ARBA00022695"/>
    </source>
</evidence>
<sequence>MERDALIAHGGSAFIQETFFDMSDVYQVNVCDHCGGIVSAAKECRTCKSGDIAKTNIPYCAKLLLQELQALGVSIKISTV</sequence>
<dbReference type="GO" id="GO:0003677">
    <property type="term" value="F:DNA binding"/>
    <property type="evidence" value="ECO:0007669"/>
    <property type="project" value="InterPro"/>
</dbReference>
<dbReference type="PANTHER" id="PTHR20856">
    <property type="entry name" value="DNA-DIRECTED RNA POLYMERASE I SUBUNIT 2"/>
    <property type="match status" value="1"/>
</dbReference>
<dbReference type="GO" id="GO:0032549">
    <property type="term" value="F:ribonucleoside binding"/>
    <property type="evidence" value="ECO:0007669"/>
    <property type="project" value="InterPro"/>
</dbReference>
<dbReference type="InterPro" id="IPR015712">
    <property type="entry name" value="DNA-dir_RNA_pol_su2"/>
</dbReference>
<evidence type="ECO:0000313" key="7">
    <source>
        <dbReference type="EMBL" id="QHU15960.1"/>
    </source>
</evidence>
<evidence type="ECO:0000256" key="3">
    <source>
        <dbReference type="ARBA" id="ARBA00022679"/>
    </source>
</evidence>
<evidence type="ECO:0000256" key="1">
    <source>
        <dbReference type="ARBA" id="ARBA00012418"/>
    </source>
</evidence>
<reference evidence="7" key="1">
    <citation type="journal article" date="2020" name="Nature">
        <title>Giant virus diversity and host interactions through global metagenomics.</title>
        <authorList>
            <person name="Schulz F."/>
            <person name="Roux S."/>
            <person name="Paez-Espino D."/>
            <person name="Jungbluth S."/>
            <person name="Walsh D.A."/>
            <person name="Denef V.J."/>
            <person name="McMahon K.D."/>
            <person name="Konstantinidis K.T."/>
            <person name="Eloe-Fadrosh E.A."/>
            <person name="Kyrpides N.C."/>
            <person name="Woyke T."/>
        </authorList>
    </citation>
    <scope>NUCLEOTIDE SEQUENCE</scope>
    <source>
        <strain evidence="7">GVMAG-S-3300010158-109</strain>
    </source>
</reference>
<keyword evidence="4" id="KW-0548">Nucleotidyltransferase</keyword>
<evidence type="ECO:0000256" key="2">
    <source>
        <dbReference type="ARBA" id="ARBA00022478"/>
    </source>
</evidence>
<name>A0A6C0KH05_9ZZZZ</name>
<keyword evidence="2" id="KW-0240">DNA-directed RNA polymerase</keyword>
<dbReference type="GO" id="GO:0006351">
    <property type="term" value="P:DNA-templated transcription"/>
    <property type="evidence" value="ECO:0007669"/>
    <property type="project" value="InterPro"/>
</dbReference>
<dbReference type="GO" id="GO:0003899">
    <property type="term" value="F:DNA-directed RNA polymerase activity"/>
    <property type="evidence" value="ECO:0007669"/>
    <property type="project" value="UniProtKB-EC"/>
</dbReference>
<dbReference type="EC" id="2.7.7.6" evidence="1"/>
<protein>
    <recommendedName>
        <fullName evidence="1">DNA-directed RNA polymerase</fullName>
        <ecNumber evidence="1">2.7.7.6</ecNumber>
    </recommendedName>
</protein>
<dbReference type="Gene3D" id="3.90.1800.10">
    <property type="entry name" value="RNA polymerase alpha subunit dimerisation domain"/>
    <property type="match status" value="1"/>
</dbReference>
<proteinExistence type="predicted"/>
<dbReference type="EMBL" id="MN740871">
    <property type="protein sequence ID" value="QHU15960.1"/>
    <property type="molecule type" value="Genomic_DNA"/>
</dbReference>
<accession>A0A6C0KH05</accession>
<evidence type="ECO:0000256" key="5">
    <source>
        <dbReference type="ARBA" id="ARBA00023163"/>
    </source>
</evidence>
<evidence type="ECO:0000259" key="6">
    <source>
        <dbReference type="Pfam" id="PF04560"/>
    </source>
</evidence>
<dbReference type="SUPFAM" id="SSF64484">
    <property type="entry name" value="beta and beta-prime subunits of DNA dependent RNA-polymerase"/>
    <property type="match status" value="1"/>
</dbReference>
<dbReference type="InterPro" id="IPR007641">
    <property type="entry name" value="RNA_pol_Rpb2_7"/>
</dbReference>